<dbReference type="EMBL" id="JASCZI010241684">
    <property type="protein sequence ID" value="MED6204739.1"/>
    <property type="molecule type" value="Genomic_DNA"/>
</dbReference>
<keyword evidence="2" id="KW-1185">Reference proteome</keyword>
<sequence>MNSETPLDCAVFQLSPDRSRCELFVSSDGNSEKLVSGSVQPFVTHLKVAEEQIALGVQSIQLETESNKNVETWFTKGTLERFVQYVSKPEVLEMVNTFDAEMTQLEGARRIYSQGTGDQRTVSQGGVGTGATAAADATKKELLRAIDVRLAAVRQDLTTAFTRASAAGFNPDTVSDLKHFADQFGAHRLK</sequence>
<dbReference type="PANTHER" id="PTHR31008">
    <property type="entry name" value="COP1-INTERACTING PROTEIN-RELATED"/>
    <property type="match status" value="1"/>
</dbReference>
<dbReference type="PANTHER" id="PTHR31008:SF15">
    <property type="entry name" value="GPI-ANCHORED ADHESIN-LIKE PROTEIN"/>
    <property type="match status" value="1"/>
</dbReference>
<accession>A0ABU6Y413</accession>
<reference evidence="1 2" key="1">
    <citation type="journal article" date="2023" name="Plants (Basel)">
        <title>Bridging the Gap: Combining Genomics and Transcriptomics Approaches to Understand Stylosanthes scabra, an Orphan Legume from the Brazilian Caatinga.</title>
        <authorList>
            <person name="Ferreira-Neto J.R.C."/>
            <person name="da Silva M.D."/>
            <person name="Binneck E."/>
            <person name="de Melo N.F."/>
            <person name="da Silva R.H."/>
            <person name="de Melo A.L.T.M."/>
            <person name="Pandolfi V."/>
            <person name="Bustamante F.O."/>
            <person name="Brasileiro-Vidal A.C."/>
            <person name="Benko-Iseppon A.M."/>
        </authorList>
    </citation>
    <scope>NUCLEOTIDE SEQUENCE [LARGE SCALE GENOMIC DNA]</scope>
    <source>
        <tissue evidence="1">Leaves</tissue>
    </source>
</reference>
<name>A0ABU6Y413_9FABA</name>
<evidence type="ECO:0000313" key="2">
    <source>
        <dbReference type="Proteomes" id="UP001341840"/>
    </source>
</evidence>
<protein>
    <submittedName>
        <fullName evidence="1">Uncharacterized protein</fullName>
    </submittedName>
</protein>
<proteinExistence type="predicted"/>
<organism evidence="1 2">
    <name type="scientific">Stylosanthes scabra</name>
    <dbReference type="NCBI Taxonomy" id="79078"/>
    <lineage>
        <taxon>Eukaryota</taxon>
        <taxon>Viridiplantae</taxon>
        <taxon>Streptophyta</taxon>
        <taxon>Embryophyta</taxon>
        <taxon>Tracheophyta</taxon>
        <taxon>Spermatophyta</taxon>
        <taxon>Magnoliopsida</taxon>
        <taxon>eudicotyledons</taxon>
        <taxon>Gunneridae</taxon>
        <taxon>Pentapetalae</taxon>
        <taxon>rosids</taxon>
        <taxon>fabids</taxon>
        <taxon>Fabales</taxon>
        <taxon>Fabaceae</taxon>
        <taxon>Papilionoideae</taxon>
        <taxon>50 kb inversion clade</taxon>
        <taxon>dalbergioids sensu lato</taxon>
        <taxon>Dalbergieae</taxon>
        <taxon>Pterocarpus clade</taxon>
        <taxon>Stylosanthes</taxon>
    </lineage>
</organism>
<comment type="caution">
    <text evidence="1">The sequence shown here is derived from an EMBL/GenBank/DDBJ whole genome shotgun (WGS) entry which is preliminary data.</text>
</comment>
<evidence type="ECO:0000313" key="1">
    <source>
        <dbReference type="EMBL" id="MED6204739.1"/>
    </source>
</evidence>
<dbReference type="Proteomes" id="UP001341840">
    <property type="component" value="Unassembled WGS sequence"/>
</dbReference>
<gene>
    <name evidence="1" type="ORF">PIB30_011712</name>
</gene>